<dbReference type="FunFam" id="3.30.70.270:FF:000001">
    <property type="entry name" value="Diguanylate cyclase domain protein"/>
    <property type="match status" value="1"/>
</dbReference>
<evidence type="ECO:0000256" key="2">
    <source>
        <dbReference type="ARBA" id="ARBA00034247"/>
    </source>
</evidence>
<keyword evidence="6" id="KW-1185">Reference proteome</keyword>
<name>A0A7X0UAS3_9BURK</name>
<dbReference type="CDD" id="cd01949">
    <property type="entry name" value="GGDEF"/>
    <property type="match status" value="1"/>
</dbReference>
<dbReference type="Proteomes" id="UP000575083">
    <property type="component" value="Unassembled WGS sequence"/>
</dbReference>
<accession>A0A7X0UAS3</accession>
<evidence type="ECO:0000259" key="4">
    <source>
        <dbReference type="PROSITE" id="PS50887"/>
    </source>
</evidence>
<feature type="transmembrane region" description="Helical" evidence="3">
    <location>
        <begin position="128"/>
        <end position="149"/>
    </location>
</feature>
<dbReference type="PANTHER" id="PTHR45138">
    <property type="entry name" value="REGULATORY COMPONENTS OF SENSORY TRANSDUCTION SYSTEM"/>
    <property type="match status" value="1"/>
</dbReference>
<dbReference type="Pfam" id="PF00990">
    <property type="entry name" value="GGDEF"/>
    <property type="match status" value="1"/>
</dbReference>
<organism evidence="5 6">
    <name type="scientific">Acidovorax soli</name>
    <dbReference type="NCBI Taxonomy" id="592050"/>
    <lineage>
        <taxon>Bacteria</taxon>
        <taxon>Pseudomonadati</taxon>
        <taxon>Pseudomonadota</taxon>
        <taxon>Betaproteobacteria</taxon>
        <taxon>Burkholderiales</taxon>
        <taxon>Comamonadaceae</taxon>
        <taxon>Acidovorax</taxon>
    </lineage>
</organism>
<feature type="transmembrane region" description="Helical" evidence="3">
    <location>
        <begin position="283"/>
        <end position="301"/>
    </location>
</feature>
<dbReference type="Gene3D" id="3.30.70.270">
    <property type="match status" value="1"/>
</dbReference>
<keyword evidence="3" id="KW-0472">Membrane</keyword>
<feature type="transmembrane region" description="Helical" evidence="3">
    <location>
        <begin position="202"/>
        <end position="221"/>
    </location>
</feature>
<dbReference type="AlphaFoldDB" id="A0A7X0UAS3"/>
<keyword evidence="3" id="KW-0812">Transmembrane</keyword>
<dbReference type="EC" id="2.7.7.65" evidence="1"/>
<dbReference type="NCBIfam" id="TIGR00254">
    <property type="entry name" value="GGDEF"/>
    <property type="match status" value="1"/>
</dbReference>
<evidence type="ECO:0000256" key="1">
    <source>
        <dbReference type="ARBA" id="ARBA00012528"/>
    </source>
</evidence>
<dbReference type="InterPro" id="IPR050469">
    <property type="entry name" value="Diguanylate_Cyclase"/>
</dbReference>
<feature type="transmembrane region" description="Helical" evidence="3">
    <location>
        <begin position="20"/>
        <end position="39"/>
    </location>
</feature>
<dbReference type="InterPro" id="IPR043128">
    <property type="entry name" value="Rev_trsase/Diguanyl_cyclase"/>
</dbReference>
<gene>
    <name evidence="5" type="ORF">HNP48_004081</name>
</gene>
<dbReference type="PANTHER" id="PTHR45138:SF9">
    <property type="entry name" value="DIGUANYLATE CYCLASE DGCM-RELATED"/>
    <property type="match status" value="1"/>
</dbReference>
<dbReference type="InterPro" id="IPR029787">
    <property type="entry name" value="Nucleotide_cyclase"/>
</dbReference>
<feature type="transmembrane region" description="Helical" evidence="3">
    <location>
        <begin position="251"/>
        <end position="271"/>
    </location>
</feature>
<proteinExistence type="predicted"/>
<dbReference type="RefSeq" id="WP_184860370.1">
    <property type="nucleotide sequence ID" value="NZ_JACHLK010000008.1"/>
</dbReference>
<sequence>MKSLLRPPSPGTAAGPVKGWGLCLGIGALVFAASLLGIVTRPVGFMAAFWPANALLLGLLVRYPRLAASGTWAAAAVGYVAADLAAGTPPLATLWLAAANLCGVAMGWWLFGQVPVATRFLKRQMSVVLMFGICVASSAAAALVGSGTGPLLFNTAWPTALGMWFCTELINSVLILPVLLSLPTPQEARRTLKKRRWSRRRWKYGAPLLALAASEAAAIAIGGPGALAFPVPALLWCALTYGVFATSVLSMLTCFGLAMAAGAGVLDLAFAPTHAWSVFSLRVGISLLGLGPLSVATAKAASVEAMRRLHRAASHDFLTDALARRAFMAQGSKLLARLARERSSVAVLMLDLDHFKRVNDTYGHAQGDKVLHGFAATVSDALRPGDLFGRLGGEEFAVVLPRIRQADAMAVARRLCKQVRNHPFALPGHATPLHATVSIGLVVRTGVSAQDSLGALMSDADAALYEAKAAGRDRTHLYEEPRATPGP</sequence>
<evidence type="ECO:0000256" key="3">
    <source>
        <dbReference type="SAM" id="Phobius"/>
    </source>
</evidence>
<feature type="domain" description="GGDEF" evidence="4">
    <location>
        <begin position="343"/>
        <end position="480"/>
    </location>
</feature>
<comment type="catalytic activity">
    <reaction evidence="2">
        <text>2 GTP = 3',3'-c-di-GMP + 2 diphosphate</text>
        <dbReference type="Rhea" id="RHEA:24898"/>
        <dbReference type="ChEBI" id="CHEBI:33019"/>
        <dbReference type="ChEBI" id="CHEBI:37565"/>
        <dbReference type="ChEBI" id="CHEBI:58805"/>
        <dbReference type="EC" id="2.7.7.65"/>
    </reaction>
</comment>
<feature type="transmembrane region" description="Helical" evidence="3">
    <location>
        <begin position="70"/>
        <end position="88"/>
    </location>
</feature>
<dbReference type="PROSITE" id="PS50887">
    <property type="entry name" value="GGDEF"/>
    <property type="match status" value="1"/>
</dbReference>
<protein>
    <recommendedName>
        <fullName evidence="1">diguanylate cyclase</fullName>
        <ecNumber evidence="1">2.7.7.65</ecNumber>
    </recommendedName>
</protein>
<dbReference type="SUPFAM" id="SSF55073">
    <property type="entry name" value="Nucleotide cyclase"/>
    <property type="match status" value="1"/>
</dbReference>
<feature type="transmembrane region" description="Helical" evidence="3">
    <location>
        <begin position="94"/>
        <end position="116"/>
    </location>
</feature>
<dbReference type="SMART" id="SM00267">
    <property type="entry name" value="GGDEF"/>
    <property type="match status" value="1"/>
</dbReference>
<dbReference type="InterPro" id="IPR000160">
    <property type="entry name" value="GGDEF_dom"/>
</dbReference>
<comment type="caution">
    <text evidence="5">The sequence shown here is derived from an EMBL/GenBank/DDBJ whole genome shotgun (WGS) entry which is preliminary data.</text>
</comment>
<evidence type="ECO:0000313" key="5">
    <source>
        <dbReference type="EMBL" id="MBB6561388.1"/>
    </source>
</evidence>
<dbReference type="EMBL" id="JACHLK010000008">
    <property type="protein sequence ID" value="MBB6561388.1"/>
    <property type="molecule type" value="Genomic_DNA"/>
</dbReference>
<feature type="transmembrane region" description="Helical" evidence="3">
    <location>
        <begin position="161"/>
        <end position="182"/>
    </location>
</feature>
<reference evidence="5 6" key="1">
    <citation type="submission" date="2020-08" db="EMBL/GenBank/DDBJ databases">
        <title>Functional genomics of gut bacteria from endangered species of beetles.</title>
        <authorList>
            <person name="Carlos-Shanley C."/>
        </authorList>
    </citation>
    <scope>NUCLEOTIDE SEQUENCE [LARGE SCALE GENOMIC DNA]</scope>
    <source>
        <strain evidence="5 6">S00198</strain>
    </source>
</reference>
<keyword evidence="3" id="KW-1133">Transmembrane helix</keyword>
<evidence type="ECO:0000313" key="6">
    <source>
        <dbReference type="Proteomes" id="UP000575083"/>
    </source>
</evidence>
<feature type="transmembrane region" description="Helical" evidence="3">
    <location>
        <begin position="45"/>
        <end position="63"/>
    </location>
</feature>
<dbReference type="GO" id="GO:0052621">
    <property type="term" value="F:diguanylate cyclase activity"/>
    <property type="evidence" value="ECO:0007669"/>
    <property type="project" value="UniProtKB-EC"/>
</dbReference>